<dbReference type="Proteomes" id="UP000001514">
    <property type="component" value="Unassembled WGS sequence"/>
</dbReference>
<dbReference type="AlphaFoldDB" id="D8T901"/>
<evidence type="ECO:0000313" key="1">
    <source>
        <dbReference type="EMBL" id="EFJ06883.1"/>
    </source>
</evidence>
<accession>D8T901</accession>
<gene>
    <name evidence="1" type="ORF">SELMODRAFT_430310</name>
</gene>
<dbReference type="KEGG" id="smo:SELMODRAFT_430310"/>
<name>D8T901_SELML</name>
<protein>
    <submittedName>
        <fullName evidence="1">Uncharacterized protein</fullName>
    </submittedName>
</protein>
<dbReference type="EMBL" id="GL377692">
    <property type="protein sequence ID" value="EFJ06883.1"/>
    <property type="molecule type" value="Genomic_DNA"/>
</dbReference>
<reference evidence="1 2" key="1">
    <citation type="journal article" date="2011" name="Science">
        <title>The Selaginella genome identifies genetic changes associated with the evolution of vascular plants.</title>
        <authorList>
            <person name="Banks J.A."/>
            <person name="Nishiyama T."/>
            <person name="Hasebe M."/>
            <person name="Bowman J.L."/>
            <person name="Gribskov M."/>
            <person name="dePamphilis C."/>
            <person name="Albert V.A."/>
            <person name="Aono N."/>
            <person name="Aoyama T."/>
            <person name="Ambrose B.A."/>
            <person name="Ashton N.W."/>
            <person name="Axtell M.J."/>
            <person name="Barker E."/>
            <person name="Barker M.S."/>
            <person name="Bennetzen J.L."/>
            <person name="Bonawitz N.D."/>
            <person name="Chapple C."/>
            <person name="Cheng C."/>
            <person name="Correa L.G."/>
            <person name="Dacre M."/>
            <person name="DeBarry J."/>
            <person name="Dreyer I."/>
            <person name="Elias M."/>
            <person name="Engstrom E.M."/>
            <person name="Estelle M."/>
            <person name="Feng L."/>
            <person name="Finet C."/>
            <person name="Floyd S.K."/>
            <person name="Frommer W.B."/>
            <person name="Fujita T."/>
            <person name="Gramzow L."/>
            <person name="Gutensohn M."/>
            <person name="Harholt J."/>
            <person name="Hattori M."/>
            <person name="Heyl A."/>
            <person name="Hirai T."/>
            <person name="Hiwatashi Y."/>
            <person name="Ishikawa M."/>
            <person name="Iwata M."/>
            <person name="Karol K.G."/>
            <person name="Koehler B."/>
            <person name="Kolukisaoglu U."/>
            <person name="Kubo M."/>
            <person name="Kurata T."/>
            <person name="Lalonde S."/>
            <person name="Li K."/>
            <person name="Li Y."/>
            <person name="Litt A."/>
            <person name="Lyons E."/>
            <person name="Manning G."/>
            <person name="Maruyama T."/>
            <person name="Michael T.P."/>
            <person name="Mikami K."/>
            <person name="Miyazaki S."/>
            <person name="Morinaga S."/>
            <person name="Murata T."/>
            <person name="Mueller-Roeber B."/>
            <person name="Nelson D.R."/>
            <person name="Obara M."/>
            <person name="Oguri Y."/>
            <person name="Olmstead R.G."/>
            <person name="Onodera N."/>
            <person name="Petersen B.L."/>
            <person name="Pils B."/>
            <person name="Prigge M."/>
            <person name="Rensing S.A."/>
            <person name="Riano-Pachon D.M."/>
            <person name="Roberts A.W."/>
            <person name="Sato Y."/>
            <person name="Scheller H.V."/>
            <person name="Schulz B."/>
            <person name="Schulz C."/>
            <person name="Shakirov E.V."/>
            <person name="Shibagaki N."/>
            <person name="Shinohara N."/>
            <person name="Shippen D.E."/>
            <person name="Soerensen I."/>
            <person name="Sotooka R."/>
            <person name="Sugimoto N."/>
            <person name="Sugita M."/>
            <person name="Sumikawa N."/>
            <person name="Tanurdzic M."/>
            <person name="Theissen G."/>
            <person name="Ulvskov P."/>
            <person name="Wakazuki S."/>
            <person name="Weng J.K."/>
            <person name="Willats W.W."/>
            <person name="Wipf D."/>
            <person name="Wolf P.G."/>
            <person name="Yang L."/>
            <person name="Zimmer A.D."/>
            <person name="Zhu Q."/>
            <person name="Mitros T."/>
            <person name="Hellsten U."/>
            <person name="Loque D."/>
            <person name="Otillar R."/>
            <person name="Salamov A."/>
            <person name="Schmutz J."/>
            <person name="Shapiro H."/>
            <person name="Lindquist E."/>
            <person name="Lucas S."/>
            <person name="Rokhsar D."/>
            <person name="Grigoriev I.V."/>
        </authorList>
    </citation>
    <scope>NUCLEOTIDE SEQUENCE [LARGE SCALE GENOMIC DNA]</scope>
</reference>
<dbReference type="Gramene" id="EFJ06883">
    <property type="protein sequence ID" value="EFJ06883"/>
    <property type="gene ID" value="SELMODRAFT_430310"/>
</dbReference>
<evidence type="ECO:0000313" key="2">
    <source>
        <dbReference type="Proteomes" id="UP000001514"/>
    </source>
</evidence>
<keyword evidence="2" id="KW-1185">Reference proteome</keyword>
<sequence>MAVSQFRVRESHRRLREQAQGGGFSAPVRDQTRPVHKLSKVVVFSSDWDEKPYTKRFLKDTRTLVLYMPTWDLCEVALLSASRGVLRTPRDFEAVVARTRGSDNHVCVSVCESEARSGTGAHDRHQRRYQIIERKKRIPQEAAMAPWRSVVCLGFGSELSRFLKLKDVKGDCPGYYVPVYWPCPCYDSLAVLPGGECWLLRITRNVEQDALFGYVDAAIQRFKAVRFLYVVPEELFASYPYQKLMWGKQERNWPS</sequence>
<dbReference type="InParanoid" id="D8T901"/>
<organism evidence="2">
    <name type="scientific">Selaginella moellendorffii</name>
    <name type="common">Spikemoss</name>
    <dbReference type="NCBI Taxonomy" id="88036"/>
    <lineage>
        <taxon>Eukaryota</taxon>
        <taxon>Viridiplantae</taxon>
        <taxon>Streptophyta</taxon>
        <taxon>Embryophyta</taxon>
        <taxon>Tracheophyta</taxon>
        <taxon>Lycopodiopsida</taxon>
        <taxon>Selaginellales</taxon>
        <taxon>Selaginellaceae</taxon>
        <taxon>Selaginella</taxon>
    </lineage>
</organism>
<proteinExistence type="predicted"/>
<dbReference type="HOGENOM" id="CLU_1091550_0_0_1"/>